<proteinExistence type="predicted"/>
<dbReference type="AlphaFoldDB" id="H6L381"/>
<dbReference type="KEGG" id="sgn:SGRA_2179"/>
<dbReference type="EMBL" id="CP002831">
    <property type="protein sequence ID" value="AFC24908.1"/>
    <property type="molecule type" value="Genomic_DNA"/>
</dbReference>
<dbReference type="STRING" id="984262.SGRA_2179"/>
<keyword evidence="4" id="KW-1185">Reference proteome</keyword>
<keyword evidence="1" id="KW-0732">Signal</keyword>
<evidence type="ECO:0000256" key="1">
    <source>
        <dbReference type="SAM" id="SignalP"/>
    </source>
</evidence>
<dbReference type="Pfam" id="PF10102">
    <property type="entry name" value="DUF2341"/>
    <property type="match status" value="1"/>
</dbReference>
<evidence type="ECO:0000313" key="3">
    <source>
        <dbReference type="EMBL" id="AFC24908.1"/>
    </source>
</evidence>
<dbReference type="InterPro" id="IPR018765">
    <property type="entry name" value="DUF2341"/>
</dbReference>
<evidence type="ECO:0000313" key="4">
    <source>
        <dbReference type="Proteomes" id="UP000007519"/>
    </source>
</evidence>
<dbReference type="RefSeq" id="WP_015692524.1">
    <property type="nucleotide sequence ID" value="NC_016940.1"/>
</dbReference>
<feature type="chain" id="PRO_5003603854" evidence="1">
    <location>
        <begin position="20"/>
        <end position="492"/>
    </location>
</feature>
<protein>
    <submittedName>
        <fullName evidence="3">MotA/TolQ/ExbB proton channel</fullName>
    </submittedName>
</protein>
<dbReference type="Proteomes" id="UP000007519">
    <property type="component" value="Chromosome"/>
</dbReference>
<sequence>MRFIPFTLLLLLFSSSLSAQWLTGWNQRQRIAIQENSGNALNSYQIRIDLLYQTGMDPQFNDLRFTTQDGTTLIDFWIETFQNASGAVVWVELPNLAANGSTDIYAYYDNPSASSASNGAATFIFFDDFSSFSGWNSISGGQIQQDASTFAPNVVLRKTAACDPQGGWKAIGSSLNNYRFIGREIRASNFPDCNWNRYGLENASFNGYSLRRNADVTGSSEFGIERRNAGTASNATGPTLNQPRGVWYRTEIRRDCSTGRIQAELFNNDKVSIGLEDRIDNTYCGVDRIALRGGRDYFFDYMAVGQFIELEPSYTLEETLLSEDQLRFFRWEEQQLVWAFSSLDELANLQLEISPNGIDFSPLAQWAAPDFPQQFSPNVQGERYFRLAWQSRNGQWYYSPILVQQKAELVWGNIQCWPNPSPANISIQAAWPAGRYTLKLYNNLGQLLEQNKLEFSQNQRLEYDLSPWPAGQYRLLIEGENGVYQLLPVVKL</sequence>
<name>H6L381_SAPGL</name>
<reference evidence="3 4" key="1">
    <citation type="journal article" date="2012" name="Stand. Genomic Sci.">
        <title>Complete genome sequencing and analysis of Saprospira grandis str. Lewin, a predatory marine bacterium.</title>
        <authorList>
            <person name="Saw J.H."/>
            <person name="Yuryev A."/>
            <person name="Kanbe M."/>
            <person name="Hou S."/>
            <person name="Young A.G."/>
            <person name="Aizawa S."/>
            <person name="Alam M."/>
        </authorList>
    </citation>
    <scope>NUCLEOTIDE SEQUENCE [LARGE SCALE GENOMIC DNA]</scope>
    <source>
        <strain evidence="3 4">Lewin</strain>
    </source>
</reference>
<feature type="signal peptide" evidence="1">
    <location>
        <begin position="1"/>
        <end position="19"/>
    </location>
</feature>
<organism evidence="3 4">
    <name type="scientific">Saprospira grandis (strain Lewin)</name>
    <dbReference type="NCBI Taxonomy" id="984262"/>
    <lineage>
        <taxon>Bacteria</taxon>
        <taxon>Pseudomonadati</taxon>
        <taxon>Bacteroidota</taxon>
        <taxon>Saprospiria</taxon>
        <taxon>Saprospirales</taxon>
        <taxon>Saprospiraceae</taxon>
        <taxon>Saprospira</taxon>
    </lineage>
</organism>
<dbReference type="OrthoDB" id="5526825at2"/>
<gene>
    <name evidence="3" type="ordered locus">SGRA_2179</name>
</gene>
<feature type="domain" description="DUF2341" evidence="2">
    <location>
        <begin position="60"/>
        <end position="135"/>
    </location>
</feature>
<evidence type="ECO:0000259" key="2">
    <source>
        <dbReference type="Pfam" id="PF10102"/>
    </source>
</evidence>
<dbReference type="eggNOG" id="COG5306">
    <property type="taxonomic scope" value="Bacteria"/>
</dbReference>
<dbReference type="HOGENOM" id="CLU_554217_0_0_10"/>
<accession>H6L381</accession>